<dbReference type="AlphaFoldDB" id="A7NKC6"/>
<dbReference type="RefSeq" id="WP_012120371.1">
    <property type="nucleotide sequence ID" value="NC_009767.1"/>
</dbReference>
<dbReference type="KEGG" id="rca:Rcas_1855"/>
<dbReference type="SUPFAM" id="SSF100950">
    <property type="entry name" value="NagB/RpiA/CoA transferase-like"/>
    <property type="match status" value="1"/>
</dbReference>
<dbReference type="Pfam" id="PF02589">
    <property type="entry name" value="LUD_dom"/>
    <property type="match status" value="1"/>
</dbReference>
<dbReference type="eggNOG" id="COG1556">
    <property type="taxonomic scope" value="Bacteria"/>
</dbReference>
<evidence type="ECO:0000313" key="2">
    <source>
        <dbReference type="EMBL" id="ABU57946.1"/>
    </source>
</evidence>
<dbReference type="PANTHER" id="PTHR43682:SF1">
    <property type="entry name" value="LACTATE UTILIZATION PROTEIN C"/>
    <property type="match status" value="1"/>
</dbReference>
<proteinExistence type="predicted"/>
<keyword evidence="3" id="KW-1185">Reference proteome</keyword>
<evidence type="ECO:0000259" key="1">
    <source>
        <dbReference type="Pfam" id="PF02589"/>
    </source>
</evidence>
<dbReference type="InterPro" id="IPR037171">
    <property type="entry name" value="NagB/RpiA_transferase-like"/>
</dbReference>
<dbReference type="STRING" id="383372.Rcas_1855"/>
<accession>A7NKC6</accession>
<protein>
    <recommendedName>
        <fullName evidence="1">LUD domain-containing protein</fullName>
    </recommendedName>
</protein>
<dbReference type="OrthoDB" id="9794157at2"/>
<dbReference type="HOGENOM" id="CLU_090664_1_1_0"/>
<sequence length="234" mass="25296">MNSSRERMLDRIRASLGATRPFLEAESARASHIPPPFVHPITHDDLAQQFAAELTKLQAYPHLCTDDEAALEIIAGILEQHGAQEVITWDLAQIDLPGLADLLHQRGVTRLDGRIEGDPAQRQASLQAHERAPVCIAGVDAAIAESATLVIHSGAGRARMASLLAPVFIAVVRRTQLTRGLGEAIERIKQKYGDLFRDASALTLITGPSRTADIELTLTLGVHGPREVHTVIIG</sequence>
<name>A7NKC6_ROSCS</name>
<organism evidence="2 3">
    <name type="scientific">Roseiflexus castenholzii (strain DSM 13941 / HLO8)</name>
    <dbReference type="NCBI Taxonomy" id="383372"/>
    <lineage>
        <taxon>Bacteria</taxon>
        <taxon>Bacillati</taxon>
        <taxon>Chloroflexota</taxon>
        <taxon>Chloroflexia</taxon>
        <taxon>Chloroflexales</taxon>
        <taxon>Roseiflexineae</taxon>
        <taxon>Roseiflexaceae</taxon>
        <taxon>Roseiflexus</taxon>
    </lineage>
</organism>
<gene>
    <name evidence="2" type="ordered locus">Rcas_1855</name>
</gene>
<reference evidence="2 3" key="1">
    <citation type="submission" date="2007-08" db="EMBL/GenBank/DDBJ databases">
        <title>Complete sequence of Roseiflexus castenholzii DSM 13941.</title>
        <authorList>
            <consortium name="US DOE Joint Genome Institute"/>
            <person name="Copeland A."/>
            <person name="Lucas S."/>
            <person name="Lapidus A."/>
            <person name="Barry K."/>
            <person name="Glavina del Rio T."/>
            <person name="Dalin E."/>
            <person name="Tice H."/>
            <person name="Pitluck S."/>
            <person name="Thompson L.S."/>
            <person name="Brettin T."/>
            <person name="Bruce D."/>
            <person name="Detter J.C."/>
            <person name="Han C."/>
            <person name="Tapia R."/>
            <person name="Schmutz J."/>
            <person name="Larimer F."/>
            <person name="Land M."/>
            <person name="Hauser L."/>
            <person name="Kyrpides N."/>
            <person name="Mikhailova N."/>
            <person name="Bryant D.A."/>
            <person name="Hanada S."/>
            <person name="Tsukatani Y."/>
            <person name="Richardson P."/>
        </authorList>
    </citation>
    <scope>NUCLEOTIDE SEQUENCE [LARGE SCALE GENOMIC DNA]</scope>
    <source>
        <strain evidence="3">DSM 13941 / HLO8</strain>
    </source>
</reference>
<dbReference type="EMBL" id="CP000804">
    <property type="protein sequence ID" value="ABU57946.1"/>
    <property type="molecule type" value="Genomic_DNA"/>
</dbReference>
<dbReference type="Gene3D" id="3.40.50.10420">
    <property type="entry name" value="NagB/RpiA/CoA transferase-like"/>
    <property type="match status" value="1"/>
</dbReference>
<feature type="domain" description="LUD" evidence="1">
    <location>
        <begin position="48"/>
        <end position="233"/>
    </location>
</feature>
<dbReference type="InterPro" id="IPR024185">
    <property type="entry name" value="FTHF_cligase-like_sf"/>
</dbReference>
<dbReference type="PANTHER" id="PTHR43682">
    <property type="entry name" value="LACTATE UTILIZATION PROTEIN C"/>
    <property type="match status" value="1"/>
</dbReference>
<evidence type="ECO:0000313" key="3">
    <source>
        <dbReference type="Proteomes" id="UP000000263"/>
    </source>
</evidence>
<dbReference type="InterPro" id="IPR003741">
    <property type="entry name" value="LUD_dom"/>
</dbReference>
<dbReference type="Proteomes" id="UP000000263">
    <property type="component" value="Chromosome"/>
</dbReference>